<dbReference type="AlphaFoldDB" id="A0A0F9RDA7"/>
<accession>A0A0F9RDA7</accession>
<sequence>MATFVYNKGTTEIANGGIDLLTDTLKMMLVTSSYVADRDDDFIEEGVDDANEHEIVVSGYTGGFGGAGRKTLGTKTVTEDDANDRVEFDIANITWTALGVGATIAGAIIVKEITNDLASILIAYLDIADTPTNGGDVTLDINADGVIQISTV</sequence>
<proteinExistence type="predicted"/>
<comment type="caution">
    <text evidence="1">The sequence shown here is derived from an EMBL/GenBank/DDBJ whole genome shotgun (WGS) entry which is preliminary data.</text>
</comment>
<evidence type="ECO:0000313" key="1">
    <source>
        <dbReference type="EMBL" id="KKN15253.1"/>
    </source>
</evidence>
<dbReference type="EMBL" id="LAZR01003730">
    <property type="protein sequence ID" value="KKN15253.1"/>
    <property type="molecule type" value="Genomic_DNA"/>
</dbReference>
<gene>
    <name evidence="1" type="ORF">LCGC14_0987980</name>
</gene>
<organism evidence="1">
    <name type="scientific">marine sediment metagenome</name>
    <dbReference type="NCBI Taxonomy" id="412755"/>
    <lineage>
        <taxon>unclassified sequences</taxon>
        <taxon>metagenomes</taxon>
        <taxon>ecological metagenomes</taxon>
    </lineage>
</organism>
<protein>
    <submittedName>
        <fullName evidence="1">Uncharacterized protein</fullName>
    </submittedName>
</protein>
<reference evidence="1" key="1">
    <citation type="journal article" date="2015" name="Nature">
        <title>Complex archaea that bridge the gap between prokaryotes and eukaryotes.</title>
        <authorList>
            <person name="Spang A."/>
            <person name="Saw J.H."/>
            <person name="Jorgensen S.L."/>
            <person name="Zaremba-Niedzwiedzka K."/>
            <person name="Martijn J."/>
            <person name="Lind A.E."/>
            <person name="van Eijk R."/>
            <person name="Schleper C."/>
            <person name="Guy L."/>
            <person name="Ettema T.J."/>
        </authorList>
    </citation>
    <scope>NUCLEOTIDE SEQUENCE</scope>
</reference>
<name>A0A0F9RDA7_9ZZZZ</name>